<proteinExistence type="predicted"/>
<feature type="domain" description="DNA2/NAM7 helicase-like C-terminal" evidence="3">
    <location>
        <begin position="1365"/>
        <end position="1556"/>
    </location>
</feature>
<dbReference type="InterPro" id="IPR047187">
    <property type="entry name" value="SF1_C_Upf1"/>
</dbReference>
<organism evidence="5 6">
    <name type="scientific">Candidatus Allofournierella pullicola</name>
    <dbReference type="NCBI Taxonomy" id="2838596"/>
    <lineage>
        <taxon>Bacteria</taxon>
        <taxon>Bacillati</taxon>
        <taxon>Bacillota</taxon>
        <taxon>Clostridia</taxon>
        <taxon>Eubacteriales</taxon>
        <taxon>Oscillospiraceae</taxon>
        <taxon>Allofournierella</taxon>
    </lineage>
</organism>
<feature type="domain" description="Restriction endonuclease type II-like" evidence="4">
    <location>
        <begin position="1607"/>
        <end position="1701"/>
    </location>
</feature>
<evidence type="ECO:0000259" key="2">
    <source>
        <dbReference type="Pfam" id="PF13086"/>
    </source>
</evidence>
<reference evidence="5" key="1">
    <citation type="journal article" date="2021" name="PeerJ">
        <title>Extensive microbial diversity within the chicken gut microbiome revealed by metagenomics and culture.</title>
        <authorList>
            <person name="Gilroy R."/>
            <person name="Ravi A."/>
            <person name="Getino M."/>
            <person name="Pursley I."/>
            <person name="Horton D.L."/>
            <person name="Alikhan N.F."/>
            <person name="Baker D."/>
            <person name="Gharbi K."/>
            <person name="Hall N."/>
            <person name="Watson M."/>
            <person name="Adriaenssens E.M."/>
            <person name="Foster-Nyarko E."/>
            <person name="Jarju S."/>
            <person name="Secka A."/>
            <person name="Antonio M."/>
            <person name="Oren A."/>
            <person name="Chaudhuri R.R."/>
            <person name="La Ragione R."/>
            <person name="Hildebrand F."/>
            <person name="Pallen M.J."/>
        </authorList>
    </citation>
    <scope>NUCLEOTIDE SEQUENCE</scope>
    <source>
        <strain evidence="5">2239</strain>
    </source>
</reference>
<dbReference type="InterPro" id="IPR021754">
    <property type="entry name" value="DUF3320"/>
</dbReference>
<dbReference type="InterPro" id="IPR045055">
    <property type="entry name" value="DNA2/NAM7-like"/>
</dbReference>
<dbReference type="InterPro" id="IPR041679">
    <property type="entry name" value="DNA2/NAM7-like_C"/>
</dbReference>
<dbReference type="Pfam" id="PF13087">
    <property type="entry name" value="AAA_12"/>
    <property type="match status" value="1"/>
</dbReference>
<dbReference type="GO" id="GO:0004386">
    <property type="term" value="F:helicase activity"/>
    <property type="evidence" value="ECO:0007669"/>
    <property type="project" value="InterPro"/>
</dbReference>
<comment type="caution">
    <text evidence="5">The sequence shown here is derived from an EMBL/GenBank/DDBJ whole genome shotgun (WGS) entry which is preliminary data.</text>
</comment>
<sequence length="1929" mass="214454">MNDLVSRSDVTQKNTPDVCLVPQLTTVINYALQQNRLPILPQITIQNHRGQPLDSVTLTVDSAPEILVPYSQKIEQIPAQAEYTLQGLDVKANPVFLTPLTERIQGTITIHLSDASGVLAEYTSEATALAYDEWHGTAFFPELITAFITPNHPEISKLVTRASTFLQQWTGDPSLDAYQRQNPNRVRMQAAAIYAALQEQNIVYSVPPASFEVIGQRVRLCDTVMQQKMGTCLDLTLLYASAMEAIGLHPLLVLLPGHIFAGVWLEDQTFSEAVLDDVSQLTKRLADGIGEIAVIESTCMTAGKSITFDEACAAAVKELQTPVDYIIDVSRARLSGIRPLPQRIQKEDGWHVETPLRQESQITNAPQKMDDAVQVQLDPATAPKGKIALWERKLLDLGLRNPLINLRLTQRVVPILADSLAKLEDALADGEEYVIGSRPAEWGVQEAYRHDPEQYSNLGPYKALIHSEFENHRLRSPMGEGELTKAVTNLYRTARTSLEENGANTLYLSLGLLRWYETKTSERARYAPIILLPVDIIRKSARVGYVIRLRDEEPQMNITLLEMLKQDFTMNIGGLDPLPQDDHGIDLRKIYATMRRAVMEQSRWDVIETAFLGIFSFSQFVMWNDLHSRAEELKRNKIVSSLVEGRLQWNPEPLHPDQKVDEKGVLLPIPADASQLYAIEHAASGESFVLHGPPGTGKSQTITALVANALAQGKTVLFVAEKMAALSVVESRLKKIGIGPFCLELHSNKSKKRDVLDQLKEASEVTHGQPRESWQKQAEQAAALRSELDKYAHALHQTNTCGYSLFDLVCQYEDHRDAPSPFQLSVDYASGITREQLQIQKKLLGQLVAAREEAGDPQTSPLRLVGRKEYTPSLRGDLAAALSAYLVDAEAFSVAGEPFIRTLGQPSPVTVQDWAHLAHLADLVSDWLSLPTPWTKSTAPDVLFTKLEQYARHASLQKQTITLLSSRWQDSFLQQDARALKDAWTQVSLKWFLPRMLGQNRIIKLLSGYAKGTVVRESIAADLDALMQYQSESQCVESLKAELGSSVSSLSPEQALPETLNVLVTKARALQTELTALLTPQITATLALQPDLAHTAQVLQLAHAKERSSWTALAALMLPRKEQLEHLTSAEIQDLCRQASAHLEELRDWCVWNQACEQAELAGMTPLVVSLREGLPAGQADNVWQKAISQALILSIVESNPVLSGFSGTVFNETIRQFKELDAHLTDLAKTEIYCRLAAQVPNFTQAAATGSEVGILQRAIRSGGRGISIRRLFEGIPTLLPKLCPCMLMSPLSVAQYLDPHQPPFDLVVFDEASQLPTCKAVGVLARGENAVIVGDPKQMPPTSFFASSSTDEENLEEEDLESILDDCLALNMPQSHLLWHYRSRHESLIAFSNREFYDNQLYTFPSSNDRQRMVQLIPVSGWFDRGGTRQNRAEAQAIVAELSRRAHDPVQANYSVGVVTFNIQQQNLISDLLDEACKSDEVLETWAFNGSEPLFIKNLENVQGDERDVILFSIGYGPDAHGKVTMNFGPLNREGGWRRLNVAVSRARRQMIVFSTLMSEQINLSRTSARGVAALKDFLDYASSGNLRETAATSGNGQRVNGIARDICSALEENGWRTLCSVGHSKYRLDVAVMDPAHPEQYLLGILLDGDSYRDARTTRDREIAQTAVLEGLGWNLHRIWTMDWLENRDKELTRLLALLQKLKDQPGSQPQAPSPAAVPATISAKPDIVPTVPDNIYDEAPIYQAVQLPVYPVDANLFTEPQYRQRVIAAINKVLEQEAPIRESLLIRRVSQAFGFARAGSRIQAYLVSLLSTMRLPVTEQNGERFYWSKSQDPNSYSRYRVAGTGDSKRDIRDLPCQEIANAAAAVLRSQVGLPADDLIRETARLLGYARIGTSVKPSVEAGLHYGIQKGLFQLPRPQYYTLSKD</sequence>
<evidence type="ECO:0000259" key="4">
    <source>
        <dbReference type="Pfam" id="PF18741"/>
    </source>
</evidence>
<protein>
    <submittedName>
        <fullName evidence="5">DUF3320 domain-containing protein</fullName>
    </submittedName>
</protein>
<dbReference type="SUPFAM" id="SSF52980">
    <property type="entry name" value="Restriction endonuclease-like"/>
    <property type="match status" value="1"/>
</dbReference>
<evidence type="ECO:0000313" key="5">
    <source>
        <dbReference type="EMBL" id="HIX05770.1"/>
    </source>
</evidence>
<dbReference type="FunFam" id="3.40.50.300:FF:002063">
    <property type="entry name" value="DNA helicase related protein"/>
    <property type="match status" value="1"/>
</dbReference>
<dbReference type="InterPro" id="IPR011335">
    <property type="entry name" value="Restrct_endonuc-II-like"/>
</dbReference>
<dbReference type="SUPFAM" id="SSF52540">
    <property type="entry name" value="P-loop containing nucleoside triphosphate hydrolases"/>
    <property type="match status" value="1"/>
</dbReference>
<feature type="domain" description="DUF3320" evidence="1">
    <location>
        <begin position="1761"/>
        <end position="1808"/>
    </location>
</feature>
<evidence type="ECO:0000259" key="1">
    <source>
        <dbReference type="Pfam" id="PF11784"/>
    </source>
</evidence>
<dbReference type="Pfam" id="PF11784">
    <property type="entry name" value="DUF3320"/>
    <property type="match status" value="1"/>
</dbReference>
<dbReference type="InterPro" id="IPR027417">
    <property type="entry name" value="P-loop_NTPase"/>
</dbReference>
<dbReference type="InterPro" id="IPR041677">
    <property type="entry name" value="DNA2/NAM7_AAA_11"/>
</dbReference>
<dbReference type="InterPro" id="IPR049468">
    <property type="entry name" value="Restrct_endonuc-II-like_dom"/>
</dbReference>
<dbReference type="PANTHER" id="PTHR10887:SF530">
    <property type="entry name" value="SUPERFAMILY I DNA HELICASES"/>
    <property type="match status" value="1"/>
</dbReference>
<dbReference type="Pfam" id="PF13195">
    <property type="entry name" value="DUF4011"/>
    <property type="match status" value="1"/>
</dbReference>
<dbReference type="CDD" id="cd18808">
    <property type="entry name" value="SF1_C_Upf1"/>
    <property type="match status" value="1"/>
</dbReference>
<evidence type="ECO:0000313" key="6">
    <source>
        <dbReference type="Proteomes" id="UP000824193"/>
    </source>
</evidence>
<reference evidence="5" key="2">
    <citation type="submission" date="2021-04" db="EMBL/GenBank/DDBJ databases">
        <authorList>
            <person name="Gilroy R."/>
        </authorList>
    </citation>
    <scope>NUCLEOTIDE SEQUENCE</scope>
    <source>
        <strain evidence="5">2239</strain>
    </source>
</reference>
<dbReference type="InterPro" id="IPR025103">
    <property type="entry name" value="DUF4011"/>
</dbReference>
<dbReference type="PANTHER" id="PTHR10887">
    <property type="entry name" value="DNA2/NAM7 HELICASE FAMILY"/>
    <property type="match status" value="1"/>
</dbReference>
<accession>A0A9D2AEC7</accession>
<dbReference type="Pfam" id="PF13086">
    <property type="entry name" value="AAA_11"/>
    <property type="match status" value="1"/>
</dbReference>
<dbReference type="Pfam" id="PF18741">
    <property type="entry name" value="MTES_1575"/>
    <property type="match status" value="1"/>
</dbReference>
<dbReference type="Gene3D" id="3.40.50.300">
    <property type="entry name" value="P-loop containing nucleotide triphosphate hydrolases"/>
    <property type="match status" value="3"/>
</dbReference>
<evidence type="ECO:0000259" key="3">
    <source>
        <dbReference type="Pfam" id="PF13087"/>
    </source>
</evidence>
<feature type="domain" description="DNA2/NAM7 helicase helicase" evidence="2">
    <location>
        <begin position="672"/>
        <end position="795"/>
    </location>
</feature>
<gene>
    <name evidence="5" type="ORF">H9865_06680</name>
</gene>
<dbReference type="Proteomes" id="UP000824193">
    <property type="component" value="Unassembled WGS sequence"/>
</dbReference>
<name>A0A9D2AEC7_9FIRM</name>
<dbReference type="EMBL" id="DXFW01000020">
    <property type="protein sequence ID" value="HIX05770.1"/>
    <property type="molecule type" value="Genomic_DNA"/>
</dbReference>